<reference evidence="2 3" key="1">
    <citation type="submission" date="2024-04" db="EMBL/GenBank/DDBJ databases">
        <title>Draft genome sequence of Pseudophaeobacter arcticus NBRC 116598.</title>
        <authorList>
            <person name="Miyakawa T."/>
            <person name="Kusuya Y."/>
            <person name="Miura T."/>
        </authorList>
    </citation>
    <scope>NUCLEOTIDE SEQUENCE [LARGE SCALE GENOMIC DNA]</scope>
    <source>
        <strain evidence="2 3">SU-CL00105</strain>
    </source>
</reference>
<gene>
    <name evidence="2" type="ORF">NBRC116598_08440</name>
</gene>
<dbReference type="Proteomes" id="UP001441944">
    <property type="component" value="Unassembled WGS sequence"/>
</dbReference>
<sequence>MRRHCLALALTILPALPATAQYWEFGDWRVFVETHESTEHTSHTCTASTGGDGDPSLRLSVYDLDGGPPDSYPAPTLYESAVRGYPTQVQNGQAVGFVFDQQAAFYAIANGYFDADGFAQAEAAPRWQDTINMLRWMKAGQSIDIRTVQPYGPGQPVMQASLRGFTAAYGKMMDECGFSIEITDPN</sequence>
<keyword evidence="1" id="KW-0732">Signal</keyword>
<organism evidence="2 3">
    <name type="scientific">Pseudophaeobacter arcticus</name>
    <dbReference type="NCBI Taxonomy" id="385492"/>
    <lineage>
        <taxon>Bacteria</taxon>
        <taxon>Pseudomonadati</taxon>
        <taxon>Pseudomonadota</taxon>
        <taxon>Alphaproteobacteria</taxon>
        <taxon>Rhodobacterales</taxon>
        <taxon>Paracoccaceae</taxon>
        <taxon>Pseudophaeobacter</taxon>
    </lineage>
</organism>
<name>A0ABQ0AHS3_9RHOB</name>
<evidence type="ECO:0000256" key="1">
    <source>
        <dbReference type="SAM" id="SignalP"/>
    </source>
</evidence>
<evidence type="ECO:0000313" key="2">
    <source>
        <dbReference type="EMBL" id="GAA6195400.1"/>
    </source>
</evidence>
<accession>A0ABQ0AHS3</accession>
<feature type="chain" id="PRO_5047322024" evidence="1">
    <location>
        <begin position="21"/>
        <end position="186"/>
    </location>
</feature>
<keyword evidence="3" id="KW-1185">Reference proteome</keyword>
<dbReference type="EMBL" id="BAABWU010000002">
    <property type="protein sequence ID" value="GAA6195400.1"/>
    <property type="molecule type" value="Genomic_DNA"/>
</dbReference>
<dbReference type="RefSeq" id="WP_295446828.1">
    <property type="nucleotide sequence ID" value="NZ_BAABWU010000002.1"/>
</dbReference>
<protein>
    <submittedName>
        <fullName evidence="2">Uncharacterized protein</fullName>
    </submittedName>
</protein>
<comment type="caution">
    <text evidence="2">The sequence shown here is derived from an EMBL/GenBank/DDBJ whole genome shotgun (WGS) entry which is preliminary data.</text>
</comment>
<feature type="signal peptide" evidence="1">
    <location>
        <begin position="1"/>
        <end position="20"/>
    </location>
</feature>
<proteinExistence type="predicted"/>
<evidence type="ECO:0000313" key="3">
    <source>
        <dbReference type="Proteomes" id="UP001441944"/>
    </source>
</evidence>